<keyword evidence="4 6" id="KW-1133">Transmembrane helix</keyword>
<keyword evidence="8" id="KW-1185">Reference proteome</keyword>
<feature type="transmembrane region" description="Helical" evidence="6">
    <location>
        <begin position="58"/>
        <end position="79"/>
    </location>
</feature>
<name>A0ABS7J4X0_9SPHN</name>
<dbReference type="Pfam" id="PF03741">
    <property type="entry name" value="TerC"/>
    <property type="match status" value="1"/>
</dbReference>
<comment type="caution">
    <text evidence="7">The sequence shown here is derived from an EMBL/GenBank/DDBJ whole genome shotgun (WGS) entry which is preliminary data.</text>
</comment>
<organism evidence="7 8">
    <name type="scientific">Qipengyuania qiaonensis</name>
    <dbReference type="NCBI Taxonomy" id="2867240"/>
    <lineage>
        <taxon>Bacteria</taxon>
        <taxon>Pseudomonadati</taxon>
        <taxon>Pseudomonadota</taxon>
        <taxon>Alphaproteobacteria</taxon>
        <taxon>Sphingomonadales</taxon>
        <taxon>Erythrobacteraceae</taxon>
        <taxon>Qipengyuania</taxon>
    </lineage>
</organism>
<reference evidence="7 8" key="1">
    <citation type="submission" date="2021-08" db="EMBL/GenBank/DDBJ databases">
        <title>Comparative Genomics Analysis of the Genus Qipengyuania Reveals Extensive Genetic Diversity and Metabolic Versatility, Including the Description of Fifteen Novel Species.</title>
        <authorList>
            <person name="Liu Y."/>
        </authorList>
    </citation>
    <scope>NUCLEOTIDE SEQUENCE [LARGE SCALE GENOMIC DNA]</scope>
    <source>
        <strain evidence="7 8">6D47A</strain>
    </source>
</reference>
<sequence>MEFLALLSDPATWLALLTLIALEVVLGVDNLIFIAILSNKLPEHQQQRARRIGLALALIMRIGLLMLIGWLVTLQTPLFDLGLVGAPNEYGEPSFETAFSGRDLILLVGGLFLLWKATKEIHHAMEPEDNSGELLDKTPGVAAAATATFGTVIAQIVAIDIVFSVDSILTAVGMTDEIPIMVAAVVITVAIMMVAADPLANFIEKNPTLVMLALAFLVMIGLVLIADGFGFHVPKGYIYAAMGFSVGVEILNIIQRRRREGKAASAAGEAP</sequence>
<feature type="transmembrane region" description="Helical" evidence="6">
    <location>
        <begin position="237"/>
        <end position="254"/>
    </location>
</feature>
<evidence type="ECO:0000256" key="2">
    <source>
        <dbReference type="ARBA" id="ARBA00007511"/>
    </source>
</evidence>
<evidence type="ECO:0000313" key="8">
    <source>
        <dbReference type="Proteomes" id="UP000755104"/>
    </source>
</evidence>
<evidence type="ECO:0000256" key="3">
    <source>
        <dbReference type="ARBA" id="ARBA00022692"/>
    </source>
</evidence>
<protein>
    <submittedName>
        <fullName evidence="7">TerC family protein</fullName>
    </submittedName>
</protein>
<feature type="transmembrane region" description="Helical" evidence="6">
    <location>
        <begin position="178"/>
        <end position="196"/>
    </location>
</feature>
<dbReference type="RefSeq" id="WP_221557580.1">
    <property type="nucleotide sequence ID" value="NZ_JAIGNO010000003.1"/>
</dbReference>
<evidence type="ECO:0000313" key="7">
    <source>
        <dbReference type="EMBL" id="MBX7482390.1"/>
    </source>
</evidence>
<accession>A0ABS7J4X0</accession>
<proteinExistence type="inferred from homology"/>
<feature type="transmembrane region" description="Helical" evidence="6">
    <location>
        <begin position="99"/>
        <end position="117"/>
    </location>
</feature>
<evidence type="ECO:0000256" key="6">
    <source>
        <dbReference type="SAM" id="Phobius"/>
    </source>
</evidence>
<feature type="transmembrane region" description="Helical" evidence="6">
    <location>
        <begin position="12"/>
        <end position="37"/>
    </location>
</feature>
<feature type="transmembrane region" description="Helical" evidence="6">
    <location>
        <begin position="208"/>
        <end position="231"/>
    </location>
</feature>
<comment type="similarity">
    <text evidence="2">Belongs to the TerC family.</text>
</comment>
<feature type="transmembrane region" description="Helical" evidence="6">
    <location>
        <begin position="138"/>
        <end position="158"/>
    </location>
</feature>
<dbReference type="InterPro" id="IPR005496">
    <property type="entry name" value="Integral_membrane_TerC"/>
</dbReference>
<dbReference type="EMBL" id="JAIGNO010000003">
    <property type="protein sequence ID" value="MBX7482390.1"/>
    <property type="molecule type" value="Genomic_DNA"/>
</dbReference>
<dbReference type="PANTHER" id="PTHR30238:SF4">
    <property type="entry name" value="SLL1022 PROTEIN"/>
    <property type="match status" value="1"/>
</dbReference>
<dbReference type="Proteomes" id="UP000755104">
    <property type="component" value="Unassembled WGS sequence"/>
</dbReference>
<evidence type="ECO:0000256" key="5">
    <source>
        <dbReference type="ARBA" id="ARBA00023136"/>
    </source>
</evidence>
<evidence type="ECO:0000256" key="4">
    <source>
        <dbReference type="ARBA" id="ARBA00022989"/>
    </source>
</evidence>
<keyword evidence="3 6" id="KW-0812">Transmembrane</keyword>
<keyword evidence="5 6" id="KW-0472">Membrane</keyword>
<dbReference type="PANTHER" id="PTHR30238">
    <property type="entry name" value="MEMBRANE BOUND PREDICTED REDOX MODULATOR"/>
    <property type="match status" value="1"/>
</dbReference>
<comment type="subcellular location">
    <subcellularLocation>
        <location evidence="1">Membrane</location>
        <topology evidence="1">Multi-pass membrane protein</topology>
    </subcellularLocation>
</comment>
<evidence type="ECO:0000256" key="1">
    <source>
        <dbReference type="ARBA" id="ARBA00004141"/>
    </source>
</evidence>
<gene>
    <name evidence="7" type="ORF">K3174_07590</name>
</gene>